<evidence type="ECO:0000256" key="11">
    <source>
        <dbReference type="ARBA" id="ARBA00048899"/>
    </source>
</evidence>
<comment type="caution">
    <text evidence="12">Lacks conserved residue(s) required for the propagation of feature annotation.</text>
</comment>
<evidence type="ECO:0000256" key="4">
    <source>
        <dbReference type="ARBA" id="ARBA00022676"/>
    </source>
</evidence>
<dbReference type="Pfam" id="PF03901">
    <property type="entry name" value="Glyco_transf_22"/>
    <property type="match status" value="1"/>
</dbReference>
<protein>
    <recommendedName>
        <fullName evidence="12">Mannosyltransferase</fullName>
        <ecNumber evidence="12">2.4.1.-</ecNumber>
    </recommendedName>
</protein>
<evidence type="ECO:0000256" key="3">
    <source>
        <dbReference type="ARBA" id="ARBA00007063"/>
    </source>
</evidence>
<reference evidence="14" key="1">
    <citation type="submission" date="2022-07" db="EMBL/GenBank/DDBJ databases">
        <title>Phylogenomic reconstructions and comparative analyses of Kickxellomycotina fungi.</title>
        <authorList>
            <person name="Reynolds N.K."/>
            <person name="Stajich J.E."/>
            <person name="Barry K."/>
            <person name="Grigoriev I.V."/>
            <person name="Crous P."/>
            <person name="Smith M.E."/>
        </authorList>
    </citation>
    <scope>NUCLEOTIDE SEQUENCE</scope>
    <source>
        <strain evidence="14">BCRC 34381</strain>
    </source>
</reference>
<keyword evidence="8 12" id="KW-1133">Transmembrane helix</keyword>
<dbReference type="InterPro" id="IPR005599">
    <property type="entry name" value="GPI_mannosylTrfase"/>
</dbReference>
<keyword evidence="15" id="KW-1185">Reference proteome</keyword>
<comment type="pathway">
    <text evidence="2">Protein modification; protein glycosylation.</text>
</comment>
<organism evidence="14 15">
    <name type="scientific">Coemansia biformis</name>
    <dbReference type="NCBI Taxonomy" id="1286918"/>
    <lineage>
        <taxon>Eukaryota</taxon>
        <taxon>Fungi</taxon>
        <taxon>Fungi incertae sedis</taxon>
        <taxon>Zoopagomycota</taxon>
        <taxon>Kickxellomycotina</taxon>
        <taxon>Kickxellomycetes</taxon>
        <taxon>Kickxellales</taxon>
        <taxon>Kickxellaceae</taxon>
        <taxon>Coemansia</taxon>
    </lineage>
</organism>
<evidence type="ECO:0000256" key="12">
    <source>
        <dbReference type="RuleBase" id="RU363075"/>
    </source>
</evidence>
<dbReference type="EMBL" id="JANBOI010000328">
    <property type="protein sequence ID" value="KAJ1731444.1"/>
    <property type="molecule type" value="Genomic_DNA"/>
</dbReference>
<name>A0A9W7YCY0_9FUNG</name>
<dbReference type="GO" id="GO:0006487">
    <property type="term" value="P:protein N-linked glycosylation"/>
    <property type="evidence" value="ECO:0007669"/>
    <property type="project" value="TreeGrafter"/>
</dbReference>
<keyword evidence="5" id="KW-0808">Transferase</keyword>
<evidence type="ECO:0000256" key="5">
    <source>
        <dbReference type="ARBA" id="ARBA00022679"/>
    </source>
</evidence>
<keyword evidence="6 12" id="KW-0812">Transmembrane</keyword>
<feature type="transmembrane region" description="Helical" evidence="12">
    <location>
        <begin position="202"/>
        <end position="224"/>
    </location>
</feature>
<dbReference type="OrthoDB" id="19039at2759"/>
<comment type="similarity">
    <text evidence="3 12">Belongs to the glycosyltransferase 22 family.</text>
</comment>
<sequence length="501" mass="54271">MKRLDFAFAAAVALSAVCAPYTKVEESFFVQAVHDVLKWGWVNRDFDHLEFPGVVPRSFVGPLAIAALAYLPVQVAAGTEGIRAQVLVRLVLGLLVAWANGQLRAEIGRIFGRRAARWYGVLCVCQFHFTFWTSRLLGNTLALVPVLLAQKYWLRCLWSDGAPERRRSYGAMAAILAFTCVVLRFDVAVFAATMLASGAPSATWRAVRVAAAAVAAAATLTLAVDSHYWRANWMWPELHVFWFNAIQGRSAAWGASPAHYYLTHSIPRLLLGALPLACVGVLADTRAARLAGAYAVAIAVFSANAHKEWRFILPAVPVLNVCAAVGAARLRRIAYGRRLAAHAVVLLAGLSLLATVTMTYVSSLNYPGGDALAQLHALEQRTGARVHIDTFAAMTGASRFGQTRRDWTYSKAENLLEAGQFGNFTHLLTSQPGLYARHGFEVVAAQAGYAGVQMVPLRDIPGAMLSGRLPLTLRRAPLVWIMRRVDGQEAASSHGAAGPSN</sequence>
<dbReference type="Proteomes" id="UP001143981">
    <property type="component" value="Unassembled WGS sequence"/>
</dbReference>
<comment type="catalytic activity">
    <reaction evidence="11">
        <text>an alpha-D-Man-(1-&gt;2)-alpha-D-Man-(1-&gt;2)-alpha-D-Man-(1-&gt;3)-[alpha-D-Man-(1-&gt;2)-alpha-D-Man-(1-&gt;3)-alpha-D-Man-(1-&gt;6)]-beta-D-Man-(1-&gt;4)-beta-D-GlcNAc-(1-&gt;4)-alpha-D-GlcNAc-diphospho-di-trans,poly-cis-dolichol + a di-trans,poly-cis-dolichyl beta-D-mannosyl phosphate = an alpha-D-Man-(1-&gt;2)-alpha-D-Man-(1-&gt;2)-alpha-D-Man-(1-&gt;3)-[alpha-D-Man-(1-&gt;2)-alpha-D-Man-(1-&gt;3)-[alpha-D-Man-(1-&gt;6)]-alpha-D-Man-(1-&gt;6)]-beta-D-Man-(1-&gt;4)-beta-D-GlcNAc-(1-&gt;4)-alpha-D-GlcNAc-diphospho-di-trans,poly-cis-dolichol + a di-trans,poly-cis-dolichyl phosphate + H(+)</text>
        <dbReference type="Rhea" id="RHEA:29535"/>
        <dbReference type="Rhea" id="RHEA-COMP:19498"/>
        <dbReference type="Rhea" id="RHEA-COMP:19501"/>
        <dbReference type="Rhea" id="RHEA-COMP:19518"/>
        <dbReference type="Rhea" id="RHEA-COMP:19519"/>
        <dbReference type="ChEBI" id="CHEBI:15378"/>
        <dbReference type="ChEBI" id="CHEBI:57683"/>
        <dbReference type="ChEBI" id="CHEBI:58211"/>
        <dbReference type="ChEBI" id="CHEBI:132517"/>
        <dbReference type="ChEBI" id="CHEBI:132519"/>
        <dbReference type="EC" id="2.4.1.260"/>
    </reaction>
    <physiologicalReaction direction="left-to-right" evidence="11">
        <dbReference type="Rhea" id="RHEA:29536"/>
    </physiologicalReaction>
</comment>
<evidence type="ECO:0000256" key="9">
    <source>
        <dbReference type="ARBA" id="ARBA00023136"/>
    </source>
</evidence>
<evidence type="ECO:0000256" key="1">
    <source>
        <dbReference type="ARBA" id="ARBA00004477"/>
    </source>
</evidence>
<feature type="signal peptide" evidence="13">
    <location>
        <begin position="1"/>
        <end position="20"/>
    </location>
</feature>
<keyword evidence="4 12" id="KW-0328">Glycosyltransferase</keyword>
<proteinExistence type="inferred from homology"/>
<dbReference type="AlphaFoldDB" id="A0A9W7YCY0"/>
<feature type="transmembrane region" description="Helical" evidence="12">
    <location>
        <begin position="169"/>
        <end position="196"/>
    </location>
</feature>
<comment type="function">
    <text evidence="10">Mannosyltransferase that operates in the biosynthetic pathway of dolichol-linked oligosaccharides, the glycan precursors employed in protein asparagine (N)-glycosylation. The assembly of dolichol-linked oligosaccharides begins on the cytosolic side of the endoplasmic reticulum membrane and finishes in its lumen. The sequential addition of sugars to dolichol pyrophosphate produces dolichol-linked oligosaccharides containing fourteen sugars, including two GlcNAcs, nine mannoses and three glucoses. Once assembled, the oligosaccharide is transferred from the lipid to nascent proteins by oligosaccharyltransferases. In the lumen of the endoplasmic reticulum, adds the eighth mannose residue in an alpha-1,6 linkage onto Man(7)GlcNAc(2)-PP-dolichol to produce Man(8)GlcNAc(2)-PP-dolichol.</text>
</comment>
<evidence type="ECO:0000256" key="7">
    <source>
        <dbReference type="ARBA" id="ARBA00022824"/>
    </source>
</evidence>
<dbReference type="EC" id="2.4.1.-" evidence="12"/>
<evidence type="ECO:0000313" key="15">
    <source>
        <dbReference type="Proteomes" id="UP001143981"/>
    </source>
</evidence>
<dbReference type="GO" id="GO:0052917">
    <property type="term" value="F:dol-P-Man:Man(7)GlcNAc(2)-PP-Dol alpha-1,6-mannosyltransferase activity"/>
    <property type="evidence" value="ECO:0007669"/>
    <property type="project" value="UniProtKB-EC"/>
</dbReference>
<gene>
    <name evidence="14" type="ORF">LPJ61_002529</name>
</gene>
<evidence type="ECO:0000313" key="14">
    <source>
        <dbReference type="EMBL" id="KAJ1731444.1"/>
    </source>
</evidence>
<feature type="transmembrane region" description="Helical" evidence="12">
    <location>
        <begin position="339"/>
        <end position="361"/>
    </location>
</feature>
<keyword evidence="9 12" id="KW-0472">Membrane</keyword>
<evidence type="ECO:0000256" key="10">
    <source>
        <dbReference type="ARBA" id="ARBA00044721"/>
    </source>
</evidence>
<feature type="chain" id="PRO_5040802000" description="Mannosyltransferase" evidence="13">
    <location>
        <begin position="21"/>
        <end position="501"/>
    </location>
</feature>
<accession>A0A9W7YCY0</accession>
<keyword evidence="13" id="KW-0732">Signal</keyword>
<evidence type="ECO:0000256" key="6">
    <source>
        <dbReference type="ARBA" id="ARBA00022692"/>
    </source>
</evidence>
<evidence type="ECO:0000256" key="13">
    <source>
        <dbReference type="SAM" id="SignalP"/>
    </source>
</evidence>
<comment type="caution">
    <text evidence="14">The sequence shown here is derived from an EMBL/GenBank/DDBJ whole genome shotgun (WGS) entry which is preliminary data.</text>
</comment>
<evidence type="ECO:0000256" key="8">
    <source>
        <dbReference type="ARBA" id="ARBA00022989"/>
    </source>
</evidence>
<dbReference type="PANTHER" id="PTHR22760:SF1">
    <property type="entry name" value="DOL-P-MAN:MAN(7)GLCNAC(2)-PP-DOL ALPHA-1,6-MANNOSYLTRANSFERASE"/>
    <property type="match status" value="1"/>
</dbReference>
<comment type="subcellular location">
    <subcellularLocation>
        <location evidence="1 12">Endoplasmic reticulum membrane</location>
        <topology evidence="1 12">Multi-pass membrane protein</topology>
    </subcellularLocation>
</comment>
<dbReference type="GO" id="GO:0005789">
    <property type="term" value="C:endoplasmic reticulum membrane"/>
    <property type="evidence" value="ECO:0007669"/>
    <property type="project" value="UniProtKB-SubCell"/>
</dbReference>
<keyword evidence="7 12" id="KW-0256">Endoplasmic reticulum</keyword>
<dbReference type="PANTHER" id="PTHR22760">
    <property type="entry name" value="GLYCOSYLTRANSFERASE"/>
    <property type="match status" value="1"/>
</dbReference>
<evidence type="ECO:0000256" key="2">
    <source>
        <dbReference type="ARBA" id="ARBA00004922"/>
    </source>
</evidence>